<dbReference type="Pfam" id="PF00324">
    <property type="entry name" value="AA_permease"/>
    <property type="match status" value="1"/>
</dbReference>
<reference evidence="9 10" key="1">
    <citation type="submission" date="2016-12" db="EMBL/GenBank/DDBJ databases">
        <title>The genomes of Aspergillus section Nigri reveals drivers in fungal speciation.</title>
        <authorList>
            <consortium name="DOE Joint Genome Institute"/>
            <person name="Vesth T.C."/>
            <person name="Nybo J."/>
            <person name="Theobald S."/>
            <person name="Brandl J."/>
            <person name="Frisvad J.C."/>
            <person name="Nielsen K.F."/>
            <person name="Lyhne E.K."/>
            <person name="Kogle M.E."/>
            <person name="Kuo A."/>
            <person name="Riley R."/>
            <person name="Clum A."/>
            <person name="Nolan M."/>
            <person name="Lipzen A."/>
            <person name="Salamov A."/>
            <person name="Henrissat B."/>
            <person name="Wiebenga A."/>
            <person name="De Vries R.P."/>
            <person name="Grigoriev I.V."/>
            <person name="Mortensen U.H."/>
            <person name="Andersen M.R."/>
            <person name="Baker S.E."/>
        </authorList>
    </citation>
    <scope>NUCLEOTIDE SEQUENCE [LARGE SCALE GENOMIC DNA]</scope>
    <source>
        <strain evidence="9 10">CBS 115572</strain>
    </source>
</reference>
<evidence type="ECO:0000259" key="8">
    <source>
        <dbReference type="Pfam" id="PF00324"/>
    </source>
</evidence>
<feature type="domain" description="Amino acid permease/ SLC12A" evidence="8">
    <location>
        <begin position="1"/>
        <end position="83"/>
    </location>
</feature>
<keyword evidence="3 7" id="KW-0812">Transmembrane</keyword>
<dbReference type="InterPro" id="IPR050524">
    <property type="entry name" value="APC_YAT"/>
</dbReference>
<dbReference type="RefSeq" id="XP_025464510.1">
    <property type="nucleotide sequence ID" value="XM_025617381.1"/>
</dbReference>
<keyword evidence="6 7" id="KW-0472">Membrane</keyword>
<feature type="transmembrane region" description="Helical" evidence="7">
    <location>
        <begin position="21"/>
        <end position="40"/>
    </location>
</feature>
<keyword evidence="2" id="KW-0813">Transport</keyword>
<evidence type="ECO:0000256" key="7">
    <source>
        <dbReference type="SAM" id="Phobius"/>
    </source>
</evidence>
<dbReference type="GO" id="GO:0015171">
    <property type="term" value="F:amino acid transmembrane transporter activity"/>
    <property type="evidence" value="ECO:0007669"/>
    <property type="project" value="TreeGrafter"/>
</dbReference>
<evidence type="ECO:0000256" key="4">
    <source>
        <dbReference type="ARBA" id="ARBA00022970"/>
    </source>
</evidence>
<evidence type="ECO:0000256" key="2">
    <source>
        <dbReference type="ARBA" id="ARBA00022448"/>
    </source>
</evidence>
<dbReference type="AlphaFoldDB" id="A0A317VSL8"/>
<keyword evidence="4" id="KW-0029">Amino-acid transport</keyword>
<dbReference type="GeneID" id="37119524"/>
<organism evidence="9 10">
    <name type="scientific">Aspergillus sclerotioniger CBS 115572</name>
    <dbReference type="NCBI Taxonomy" id="1450535"/>
    <lineage>
        <taxon>Eukaryota</taxon>
        <taxon>Fungi</taxon>
        <taxon>Dikarya</taxon>
        <taxon>Ascomycota</taxon>
        <taxon>Pezizomycotina</taxon>
        <taxon>Eurotiomycetes</taxon>
        <taxon>Eurotiomycetidae</taxon>
        <taxon>Eurotiales</taxon>
        <taxon>Aspergillaceae</taxon>
        <taxon>Aspergillus</taxon>
        <taxon>Aspergillus subgen. Circumdati</taxon>
    </lineage>
</organism>
<comment type="caution">
    <text evidence="9">The sequence shown here is derived from an EMBL/GenBank/DDBJ whole genome shotgun (WGS) entry which is preliminary data.</text>
</comment>
<evidence type="ECO:0000313" key="9">
    <source>
        <dbReference type="EMBL" id="PWY77323.1"/>
    </source>
</evidence>
<dbReference type="PANTHER" id="PTHR43341:SF1">
    <property type="entry name" value="GENERAL AMINO-ACID PERMEASE GAP1"/>
    <property type="match status" value="1"/>
</dbReference>
<keyword evidence="10" id="KW-1185">Reference proteome</keyword>
<accession>A0A317VSL8</accession>
<comment type="subcellular location">
    <subcellularLocation>
        <location evidence="1">Membrane</location>
        <topology evidence="1">Multi-pass membrane protein</topology>
    </subcellularLocation>
</comment>
<keyword evidence="5 7" id="KW-1133">Transmembrane helix</keyword>
<evidence type="ECO:0000256" key="5">
    <source>
        <dbReference type="ARBA" id="ARBA00022989"/>
    </source>
</evidence>
<dbReference type="PANTHER" id="PTHR43341">
    <property type="entry name" value="AMINO ACID PERMEASE"/>
    <property type="match status" value="1"/>
</dbReference>
<evidence type="ECO:0000256" key="1">
    <source>
        <dbReference type="ARBA" id="ARBA00004141"/>
    </source>
</evidence>
<dbReference type="InterPro" id="IPR004841">
    <property type="entry name" value="AA-permease/SLC12A_dom"/>
</dbReference>
<proteinExistence type="predicted"/>
<evidence type="ECO:0000313" key="10">
    <source>
        <dbReference type="Proteomes" id="UP000246702"/>
    </source>
</evidence>
<dbReference type="Proteomes" id="UP000246702">
    <property type="component" value="Unassembled WGS sequence"/>
</dbReference>
<gene>
    <name evidence="9" type="ORF">BO94DRAFT_626915</name>
</gene>
<dbReference type="OrthoDB" id="3900342at2759"/>
<dbReference type="STRING" id="1450535.A0A317VSL8"/>
<dbReference type="EMBL" id="MSFK01000026">
    <property type="protein sequence ID" value="PWY77323.1"/>
    <property type="molecule type" value="Genomic_DNA"/>
</dbReference>
<dbReference type="GO" id="GO:0016020">
    <property type="term" value="C:membrane"/>
    <property type="evidence" value="ECO:0007669"/>
    <property type="project" value="UniProtKB-SubCell"/>
</dbReference>
<dbReference type="Gene3D" id="1.20.1740.10">
    <property type="entry name" value="Amino acid/polyamine transporter I"/>
    <property type="match status" value="1"/>
</dbReference>
<sequence>MALQNLLPSFLAKVDEKGRPRWALTITAITATVLTYMSLSANGLKVLNWLIAITRASIFTNWAIITITPRRFHFAIKAQNSTVLSRPYG</sequence>
<evidence type="ECO:0000256" key="6">
    <source>
        <dbReference type="ARBA" id="ARBA00023136"/>
    </source>
</evidence>
<name>A0A317VSL8_9EURO</name>
<evidence type="ECO:0000256" key="3">
    <source>
        <dbReference type="ARBA" id="ARBA00022692"/>
    </source>
</evidence>
<feature type="transmembrane region" description="Helical" evidence="7">
    <location>
        <begin position="46"/>
        <end position="67"/>
    </location>
</feature>
<protein>
    <recommendedName>
        <fullName evidence="8">Amino acid permease/ SLC12A domain-containing protein</fullName>
    </recommendedName>
</protein>